<keyword evidence="1" id="KW-0521">NADP</keyword>
<accession>A0A138ZWU7</accession>
<keyword evidence="4" id="KW-1185">Reference proteome</keyword>
<dbReference type="PANTHER" id="PTHR43658:SF8">
    <property type="entry name" value="17-BETA-HYDROXYSTEROID DEHYDROGENASE 14-RELATED"/>
    <property type="match status" value="1"/>
</dbReference>
<dbReference type="PROSITE" id="PS00061">
    <property type="entry name" value="ADH_SHORT"/>
    <property type="match status" value="1"/>
</dbReference>
<proteinExistence type="predicted"/>
<dbReference type="PANTHER" id="PTHR43658">
    <property type="entry name" value="SHORT-CHAIN DEHYDROGENASE/REDUCTASE"/>
    <property type="match status" value="1"/>
</dbReference>
<dbReference type="EMBL" id="KQ965904">
    <property type="protein sequence ID" value="KXS08989.1"/>
    <property type="molecule type" value="Genomic_DNA"/>
</dbReference>
<dbReference type="OMA" id="QDGQMGQ"/>
<evidence type="ECO:0000313" key="4">
    <source>
        <dbReference type="Proteomes" id="UP000070544"/>
    </source>
</evidence>
<dbReference type="InterPro" id="IPR002347">
    <property type="entry name" value="SDR_fam"/>
</dbReference>
<keyword evidence="2" id="KW-0560">Oxidoreductase</keyword>
<organism evidence="3 4">
    <name type="scientific">Gonapodya prolifera (strain JEL478)</name>
    <name type="common">Monoblepharis prolifera</name>
    <dbReference type="NCBI Taxonomy" id="1344416"/>
    <lineage>
        <taxon>Eukaryota</taxon>
        <taxon>Fungi</taxon>
        <taxon>Fungi incertae sedis</taxon>
        <taxon>Chytridiomycota</taxon>
        <taxon>Chytridiomycota incertae sedis</taxon>
        <taxon>Monoblepharidomycetes</taxon>
        <taxon>Monoblepharidales</taxon>
        <taxon>Gonapodyaceae</taxon>
        <taxon>Gonapodya</taxon>
    </lineage>
</organism>
<dbReference type="Proteomes" id="UP000070544">
    <property type="component" value="Unassembled WGS sequence"/>
</dbReference>
<dbReference type="SUPFAM" id="SSF51735">
    <property type="entry name" value="NAD(P)-binding Rossmann-fold domains"/>
    <property type="match status" value="1"/>
</dbReference>
<dbReference type="Gene3D" id="3.40.50.720">
    <property type="entry name" value="NAD(P)-binding Rossmann-like Domain"/>
    <property type="match status" value="1"/>
</dbReference>
<evidence type="ECO:0000313" key="3">
    <source>
        <dbReference type="EMBL" id="KXS08989.1"/>
    </source>
</evidence>
<evidence type="ECO:0000256" key="2">
    <source>
        <dbReference type="ARBA" id="ARBA00023002"/>
    </source>
</evidence>
<dbReference type="OrthoDB" id="3819888at2759"/>
<protein>
    <submittedName>
        <fullName evidence="3">3-hydroxyacyl-CoA dehydrogenase type-2</fullName>
    </submittedName>
</protein>
<reference evidence="3 4" key="1">
    <citation type="journal article" date="2015" name="Genome Biol. Evol.">
        <title>Phylogenomic analyses indicate that early fungi evolved digesting cell walls of algal ancestors of land plants.</title>
        <authorList>
            <person name="Chang Y."/>
            <person name="Wang S."/>
            <person name="Sekimoto S."/>
            <person name="Aerts A.L."/>
            <person name="Choi C."/>
            <person name="Clum A."/>
            <person name="LaButti K.M."/>
            <person name="Lindquist E.A."/>
            <person name="Yee Ngan C."/>
            <person name="Ohm R.A."/>
            <person name="Salamov A.A."/>
            <person name="Grigoriev I.V."/>
            <person name="Spatafora J.W."/>
            <person name="Berbee M.L."/>
        </authorList>
    </citation>
    <scope>NUCLEOTIDE SEQUENCE [LARGE SCALE GENOMIC DNA]</scope>
    <source>
        <strain evidence="3 4">JEL478</strain>
    </source>
</reference>
<dbReference type="Pfam" id="PF00106">
    <property type="entry name" value="adh_short"/>
    <property type="match status" value="1"/>
</dbReference>
<dbReference type="GO" id="GO:0016491">
    <property type="term" value="F:oxidoreductase activity"/>
    <property type="evidence" value="ECO:0007669"/>
    <property type="project" value="UniProtKB-KW"/>
</dbReference>
<evidence type="ECO:0000256" key="1">
    <source>
        <dbReference type="ARBA" id="ARBA00022857"/>
    </source>
</evidence>
<dbReference type="STRING" id="1344416.A0A138ZWU7"/>
<dbReference type="PRINTS" id="PR00081">
    <property type="entry name" value="GDHRDH"/>
</dbReference>
<dbReference type="InterPro" id="IPR036291">
    <property type="entry name" value="NAD(P)-bd_dom_sf"/>
</dbReference>
<sequence>MKIANSIFAVTGGSSGLGAVTVQALVAKGAKVVILDLNEASEVLKVVGNDNAVFSKADVTSEAQVLEAIRVAKEKFPEIPFRGVVNCAGGGPPMKIVSRDGTPAPLSKFEGVVRLNLIGTFNVDRLIASEMVKNTPPDEENGTPPSLPSRGVLIHTASVAYQDGQAGQAAYSSSKAGVSGMSLPLARDLSPVGIRVVTIAPGIMLTPLMKAAPEKLQQSLAKGVEFPRRLGKPEEFSALVCHVIENSYLNAETIRLDAGIRLGKI</sequence>
<gene>
    <name evidence="3" type="ORF">M427DRAFT_141540</name>
</gene>
<dbReference type="AlphaFoldDB" id="A0A138ZWU7"/>
<dbReference type="InterPro" id="IPR020904">
    <property type="entry name" value="Sc_DH/Rdtase_CS"/>
</dbReference>
<name>A0A138ZWU7_GONPJ</name>